<reference evidence="1 2" key="1">
    <citation type="submission" date="2024-01" db="EMBL/GenBank/DDBJ databases">
        <title>The genomes of 5 underutilized Papilionoideae crops provide insights into root nodulation and disease resistanc.</title>
        <authorList>
            <person name="Jiang F."/>
        </authorList>
    </citation>
    <scope>NUCLEOTIDE SEQUENCE [LARGE SCALE GENOMIC DNA]</scope>
    <source>
        <strain evidence="1">LVBAO_FW01</strain>
        <tissue evidence="1">Leaves</tissue>
    </source>
</reference>
<accession>A0AAN9MWE1</accession>
<sequence>MFNVALMFDLYGVKVVSCEPSSLSPIPFKGQNLFSLSLLLVTTTGSVHNLHTIPPNHLFNLGSFLLSPLTSDVEA</sequence>
<protein>
    <submittedName>
        <fullName evidence="1">Uncharacterized protein</fullName>
    </submittedName>
</protein>
<dbReference type="Proteomes" id="UP001367508">
    <property type="component" value="Unassembled WGS sequence"/>
</dbReference>
<evidence type="ECO:0000313" key="2">
    <source>
        <dbReference type="Proteomes" id="UP001367508"/>
    </source>
</evidence>
<name>A0AAN9MWE1_CANGL</name>
<dbReference type="EMBL" id="JAYMYQ010000001">
    <property type="protein sequence ID" value="KAK7362260.1"/>
    <property type="molecule type" value="Genomic_DNA"/>
</dbReference>
<dbReference type="AlphaFoldDB" id="A0AAN9MWE1"/>
<keyword evidence="2" id="KW-1185">Reference proteome</keyword>
<evidence type="ECO:0000313" key="1">
    <source>
        <dbReference type="EMBL" id="KAK7362260.1"/>
    </source>
</evidence>
<proteinExistence type="predicted"/>
<organism evidence="1 2">
    <name type="scientific">Canavalia gladiata</name>
    <name type="common">Sword bean</name>
    <name type="synonym">Dolichos gladiatus</name>
    <dbReference type="NCBI Taxonomy" id="3824"/>
    <lineage>
        <taxon>Eukaryota</taxon>
        <taxon>Viridiplantae</taxon>
        <taxon>Streptophyta</taxon>
        <taxon>Embryophyta</taxon>
        <taxon>Tracheophyta</taxon>
        <taxon>Spermatophyta</taxon>
        <taxon>Magnoliopsida</taxon>
        <taxon>eudicotyledons</taxon>
        <taxon>Gunneridae</taxon>
        <taxon>Pentapetalae</taxon>
        <taxon>rosids</taxon>
        <taxon>fabids</taxon>
        <taxon>Fabales</taxon>
        <taxon>Fabaceae</taxon>
        <taxon>Papilionoideae</taxon>
        <taxon>50 kb inversion clade</taxon>
        <taxon>NPAAA clade</taxon>
        <taxon>indigoferoid/millettioid clade</taxon>
        <taxon>Phaseoleae</taxon>
        <taxon>Canavalia</taxon>
    </lineage>
</organism>
<comment type="caution">
    <text evidence="1">The sequence shown here is derived from an EMBL/GenBank/DDBJ whole genome shotgun (WGS) entry which is preliminary data.</text>
</comment>
<gene>
    <name evidence="1" type="ORF">VNO77_04370</name>
</gene>